<gene>
    <name evidence="1" type="ORF">KIV10_05135</name>
</gene>
<evidence type="ECO:0000313" key="1">
    <source>
        <dbReference type="EMBL" id="MBT0607558.1"/>
    </source>
</evidence>
<comment type="caution">
    <text evidence="1">The sequence shown here is derived from an EMBL/GenBank/DDBJ whole genome shotgun (WGS) entry which is preliminary data.</text>
</comment>
<evidence type="ECO:0000313" key="2">
    <source>
        <dbReference type="Proteomes" id="UP001297092"/>
    </source>
</evidence>
<organism evidence="1 2">
    <name type="scientific">Aequorivita echinoideorum</name>
    <dbReference type="NCBI Taxonomy" id="1549647"/>
    <lineage>
        <taxon>Bacteria</taxon>
        <taxon>Pseudomonadati</taxon>
        <taxon>Bacteroidota</taxon>
        <taxon>Flavobacteriia</taxon>
        <taxon>Flavobacteriales</taxon>
        <taxon>Flavobacteriaceae</taxon>
        <taxon>Aequorivita</taxon>
    </lineage>
</organism>
<proteinExistence type="predicted"/>
<dbReference type="EMBL" id="JAHCTB010000002">
    <property type="protein sequence ID" value="MBT0607558.1"/>
    <property type="molecule type" value="Genomic_DNA"/>
</dbReference>
<sequence>MQEWGDWWLGGGYFGRKLGALARFLGLNPITAVEIGLAGGAAGEYVDTQLGRILCSIFNRGPK</sequence>
<dbReference type="Proteomes" id="UP001297092">
    <property type="component" value="Unassembled WGS sequence"/>
</dbReference>
<name>A0ABS5S2Y2_9FLAO</name>
<keyword evidence="2" id="KW-1185">Reference proteome</keyword>
<reference evidence="1 2" key="1">
    <citation type="submission" date="2021-05" db="EMBL/GenBank/DDBJ databases">
        <title>Aequorivita echinoideorum JCM 30378 genome.</title>
        <authorList>
            <person name="Zhang H."/>
            <person name="Li C."/>
        </authorList>
    </citation>
    <scope>NUCLEOTIDE SEQUENCE [LARGE SCALE GENOMIC DNA]</scope>
    <source>
        <strain evidence="1 2">JCM30378</strain>
    </source>
</reference>
<accession>A0ABS5S2Y2</accession>
<protein>
    <submittedName>
        <fullName evidence="1">Uncharacterized protein</fullName>
    </submittedName>
</protein>
<dbReference type="RefSeq" id="WP_214112418.1">
    <property type="nucleotide sequence ID" value="NZ_JAHCTB010000002.1"/>
</dbReference>